<keyword evidence="1" id="KW-0472">Membrane</keyword>
<evidence type="ECO:0000313" key="3">
    <source>
        <dbReference type="Proteomes" id="UP000051922"/>
    </source>
</evidence>
<accession>A0A0R1TUL1</accession>
<dbReference type="PATRIC" id="fig|1423783.4.peg.1975"/>
<comment type="caution">
    <text evidence="2">The sequence shown here is derived from an EMBL/GenBank/DDBJ whole genome shotgun (WGS) entry which is preliminary data.</text>
</comment>
<protein>
    <recommendedName>
        <fullName evidence="4">Mga helix-turn-helix domain-containing protein</fullName>
    </recommendedName>
</protein>
<sequence length="537" mass="62928">MDSQKFTDNPVFSSDSAYYIVIIVSFCVFIQFVTQVRGARTFMYYDFMLNSGDSACLSILMLLAKEPSHKAKRESISEKLGLTNYHLNKYLVIMNEDLATVSENEPSFIDETTKGTFVGHNITTFINQKIYLLYLRRSNLFPAYEFRAFYDQQDIKISVYAREHFQTESTFYKNDRKLKKELDDHDYYLIAGVNQDPEFISRLRLFQFYYTTFTGIEKPLPQLNLISDELCARLEGLFPGELNPTQVVKLETLLKVWILRQQNHRFIQSELLDDNLRDRTYQTVYETLQDGLKDRLHIDTAEADYIFSFLLTQGFLGLNDVQYVEHNFPTATTISKKFVEMVLAKEVLTERTDIHSTDLYNQLLSVNLQFTTFYVEPTTFISPEQVTFFRDLYPTFDLIIRDFLGALKHMISFDLSERMIVNLYFSYMFCLINSIPTTSMKDRVFICVDFSEGQLYTNYVIKSLKAFNHAHIVIQKNITDDTDIYISDFHSMEVSAPQVIWLDPPTSQDWSELADLILEIKHRRLGQLFPNYKWQNG</sequence>
<feature type="transmembrane region" description="Helical" evidence="1">
    <location>
        <begin position="16"/>
        <end position="33"/>
    </location>
</feature>
<evidence type="ECO:0000256" key="1">
    <source>
        <dbReference type="SAM" id="Phobius"/>
    </source>
</evidence>
<evidence type="ECO:0008006" key="4">
    <source>
        <dbReference type="Google" id="ProtNLM"/>
    </source>
</evidence>
<dbReference type="EMBL" id="AZFJ01000057">
    <property type="protein sequence ID" value="KRL84919.1"/>
    <property type="molecule type" value="Genomic_DNA"/>
</dbReference>
<organism evidence="2 3">
    <name type="scientific">Lacticaseibacillus pantheris DSM 15945 = JCM 12539 = NBRC 106106</name>
    <dbReference type="NCBI Taxonomy" id="1423783"/>
    <lineage>
        <taxon>Bacteria</taxon>
        <taxon>Bacillati</taxon>
        <taxon>Bacillota</taxon>
        <taxon>Bacilli</taxon>
        <taxon>Lactobacillales</taxon>
        <taxon>Lactobacillaceae</taxon>
        <taxon>Lacticaseibacillus</taxon>
    </lineage>
</organism>
<proteinExistence type="predicted"/>
<keyword evidence="1" id="KW-1133">Transmembrane helix</keyword>
<keyword evidence="3" id="KW-1185">Reference proteome</keyword>
<reference evidence="2 3" key="1">
    <citation type="journal article" date="2015" name="Genome Announc.">
        <title>Expanding the biotechnology potential of lactobacilli through comparative genomics of 213 strains and associated genera.</title>
        <authorList>
            <person name="Sun Z."/>
            <person name="Harris H.M."/>
            <person name="McCann A."/>
            <person name="Guo C."/>
            <person name="Argimon S."/>
            <person name="Zhang W."/>
            <person name="Yang X."/>
            <person name="Jeffery I.B."/>
            <person name="Cooney J.C."/>
            <person name="Kagawa T.F."/>
            <person name="Liu W."/>
            <person name="Song Y."/>
            <person name="Salvetti E."/>
            <person name="Wrobel A."/>
            <person name="Rasinkangas P."/>
            <person name="Parkhill J."/>
            <person name="Rea M.C."/>
            <person name="O'Sullivan O."/>
            <person name="Ritari J."/>
            <person name="Douillard F.P."/>
            <person name="Paul Ross R."/>
            <person name="Yang R."/>
            <person name="Briner A.E."/>
            <person name="Felis G.E."/>
            <person name="de Vos W.M."/>
            <person name="Barrangou R."/>
            <person name="Klaenhammer T.R."/>
            <person name="Caufield P.W."/>
            <person name="Cui Y."/>
            <person name="Zhang H."/>
            <person name="O'Toole P.W."/>
        </authorList>
    </citation>
    <scope>NUCLEOTIDE SEQUENCE [LARGE SCALE GENOMIC DNA]</scope>
    <source>
        <strain evidence="2 3">DSM 15945</strain>
    </source>
</reference>
<dbReference type="AlphaFoldDB" id="A0A0R1TUL1"/>
<evidence type="ECO:0000313" key="2">
    <source>
        <dbReference type="EMBL" id="KRL84919.1"/>
    </source>
</evidence>
<dbReference type="STRING" id="1423783.FC50_GL001933"/>
<dbReference type="Proteomes" id="UP000051922">
    <property type="component" value="Unassembled WGS sequence"/>
</dbReference>
<name>A0A0R1TUL1_9LACO</name>
<keyword evidence="1" id="KW-0812">Transmembrane</keyword>
<gene>
    <name evidence="2" type="ORF">FC50_GL001933</name>
</gene>